<protein>
    <submittedName>
        <fullName evidence="2">Cold shock protein, CspA family</fullName>
    </submittedName>
</protein>
<dbReference type="RefSeq" id="WP_073363807.1">
    <property type="nucleotide sequence ID" value="NZ_FNTL01000004.1"/>
</dbReference>
<dbReference type="AlphaFoldDB" id="A0A1H5HLV4"/>
<dbReference type="Pfam" id="PF00313">
    <property type="entry name" value="CSD"/>
    <property type="match status" value="1"/>
</dbReference>
<organism evidence="2 3">
    <name type="scientific">Rhodococcus jostii</name>
    <dbReference type="NCBI Taxonomy" id="132919"/>
    <lineage>
        <taxon>Bacteria</taxon>
        <taxon>Bacillati</taxon>
        <taxon>Actinomycetota</taxon>
        <taxon>Actinomycetes</taxon>
        <taxon>Mycobacteriales</taxon>
        <taxon>Nocardiaceae</taxon>
        <taxon>Rhodococcus</taxon>
    </lineage>
</organism>
<feature type="domain" description="CSD" evidence="1">
    <location>
        <begin position="119"/>
        <end position="190"/>
    </location>
</feature>
<evidence type="ECO:0000259" key="1">
    <source>
        <dbReference type="PROSITE" id="PS51857"/>
    </source>
</evidence>
<dbReference type="EMBL" id="FNTL01000004">
    <property type="protein sequence ID" value="SEE28661.1"/>
    <property type="molecule type" value="Genomic_DNA"/>
</dbReference>
<dbReference type="GO" id="GO:0003676">
    <property type="term" value="F:nucleic acid binding"/>
    <property type="evidence" value="ECO:0007669"/>
    <property type="project" value="InterPro"/>
</dbReference>
<proteinExistence type="predicted"/>
<dbReference type="Proteomes" id="UP000183407">
    <property type="component" value="Unassembled WGS sequence"/>
</dbReference>
<dbReference type="Gene3D" id="2.40.50.140">
    <property type="entry name" value="Nucleic acid-binding proteins"/>
    <property type="match status" value="1"/>
</dbReference>
<accession>A0A1H5HLV4</accession>
<dbReference type="InterPro" id="IPR012340">
    <property type="entry name" value="NA-bd_OB-fold"/>
</dbReference>
<gene>
    <name evidence="2" type="ORF">SAMN04490220_7252</name>
</gene>
<reference evidence="3" key="1">
    <citation type="submission" date="2016-10" db="EMBL/GenBank/DDBJ databases">
        <authorList>
            <person name="Varghese N."/>
        </authorList>
    </citation>
    <scope>NUCLEOTIDE SEQUENCE [LARGE SCALE GENOMIC DNA]</scope>
    <source>
        <strain evidence="3">DSM 44719</strain>
    </source>
</reference>
<sequence length="192" mass="21076">MTTAGVVRSWGIEEMWGIIDSDETPGGCWTLFHSVAVEGFPALREGQQVEFEWGTLDSPMHGCDFYTIRAWPAGSEPYIAPPSDSPFSSRVWITFPDGTARELTDADFPPVPPRIHADRITGIVRTWSDEEGWGVIDSGATPGGAWTHFSNVAGPGFRSLTPGEQVTFEPETMVGGTQDGYHYRALNVRKVE</sequence>
<dbReference type="SUPFAM" id="SSF50249">
    <property type="entry name" value="Nucleic acid-binding proteins"/>
    <property type="match status" value="1"/>
</dbReference>
<evidence type="ECO:0000313" key="3">
    <source>
        <dbReference type="Proteomes" id="UP000183407"/>
    </source>
</evidence>
<dbReference type="InterPro" id="IPR002059">
    <property type="entry name" value="CSP_DNA-bd"/>
</dbReference>
<name>A0A1H5HLV4_RHOJO</name>
<dbReference type="PROSITE" id="PS51857">
    <property type="entry name" value="CSD_2"/>
    <property type="match status" value="1"/>
</dbReference>
<evidence type="ECO:0000313" key="2">
    <source>
        <dbReference type="EMBL" id="SEE28661.1"/>
    </source>
</evidence>